<sequence length="124" mass="13625">MVPPRELKSEAHKKSSAIDLPKGLDGWCPSTDRIAHIAREARVRRRRLASLWIPSPIDDQAFGFMATKWVVMSVSWWMDCFDPLIIVVVEKGVVRGRAFGSGSNGVAVAFTSTKYGGNYGGVCV</sequence>
<keyword evidence="2" id="KW-1185">Reference proteome</keyword>
<dbReference type="AlphaFoldDB" id="W9R3S6"/>
<evidence type="ECO:0000313" key="2">
    <source>
        <dbReference type="Proteomes" id="UP000030645"/>
    </source>
</evidence>
<evidence type="ECO:0000313" key="1">
    <source>
        <dbReference type="EMBL" id="EXB55535.1"/>
    </source>
</evidence>
<organism evidence="1 2">
    <name type="scientific">Morus notabilis</name>
    <dbReference type="NCBI Taxonomy" id="981085"/>
    <lineage>
        <taxon>Eukaryota</taxon>
        <taxon>Viridiplantae</taxon>
        <taxon>Streptophyta</taxon>
        <taxon>Embryophyta</taxon>
        <taxon>Tracheophyta</taxon>
        <taxon>Spermatophyta</taxon>
        <taxon>Magnoliopsida</taxon>
        <taxon>eudicotyledons</taxon>
        <taxon>Gunneridae</taxon>
        <taxon>Pentapetalae</taxon>
        <taxon>rosids</taxon>
        <taxon>fabids</taxon>
        <taxon>Rosales</taxon>
        <taxon>Moraceae</taxon>
        <taxon>Moreae</taxon>
        <taxon>Morus</taxon>
    </lineage>
</organism>
<gene>
    <name evidence="1" type="ORF">L484_017407</name>
</gene>
<reference evidence="2" key="1">
    <citation type="submission" date="2013-01" db="EMBL/GenBank/DDBJ databases">
        <title>Draft Genome Sequence of a Mulberry Tree, Morus notabilis C.K. Schneid.</title>
        <authorList>
            <person name="He N."/>
            <person name="Zhao S."/>
        </authorList>
    </citation>
    <scope>NUCLEOTIDE SEQUENCE</scope>
</reference>
<accession>W9R3S6</accession>
<proteinExistence type="predicted"/>
<name>W9R3S6_9ROSA</name>
<protein>
    <submittedName>
        <fullName evidence="1">Uncharacterized protein</fullName>
    </submittedName>
</protein>
<dbReference type="EMBL" id="KE344246">
    <property type="protein sequence ID" value="EXB55535.1"/>
    <property type="molecule type" value="Genomic_DNA"/>
</dbReference>
<dbReference type="Proteomes" id="UP000030645">
    <property type="component" value="Unassembled WGS sequence"/>
</dbReference>